<evidence type="ECO:0000256" key="7">
    <source>
        <dbReference type="ARBA" id="ARBA00023125"/>
    </source>
</evidence>
<gene>
    <name evidence="9 12" type="primary">mfd</name>
    <name evidence="12" type="ORF">HF295_06540</name>
</gene>
<dbReference type="InterPro" id="IPR027417">
    <property type="entry name" value="P-loop_NTPase"/>
</dbReference>
<dbReference type="Pfam" id="PF17757">
    <property type="entry name" value="UvrB_inter"/>
    <property type="match status" value="1"/>
</dbReference>
<dbReference type="SMART" id="SM01058">
    <property type="entry name" value="CarD_TRCF"/>
    <property type="match status" value="1"/>
</dbReference>
<comment type="function">
    <text evidence="9">Couples transcription and DNA repair by recognizing RNA polymerase (RNAP) stalled at DNA lesions. Mediates ATP-dependent release of RNAP and its truncated transcript from the DNA, and recruitment of nucleotide excision repair machinery to the damaged site.</text>
</comment>
<evidence type="ECO:0000256" key="8">
    <source>
        <dbReference type="ARBA" id="ARBA00023204"/>
    </source>
</evidence>
<dbReference type="GO" id="GO:0006355">
    <property type="term" value="P:regulation of DNA-templated transcription"/>
    <property type="evidence" value="ECO:0007669"/>
    <property type="project" value="UniProtKB-UniRule"/>
</dbReference>
<evidence type="ECO:0000256" key="2">
    <source>
        <dbReference type="ARBA" id="ARBA00022741"/>
    </source>
</evidence>
<dbReference type="InterPro" id="IPR004576">
    <property type="entry name" value="Mfd"/>
</dbReference>
<evidence type="ECO:0000259" key="10">
    <source>
        <dbReference type="PROSITE" id="PS51192"/>
    </source>
</evidence>
<dbReference type="SUPFAM" id="SSF143517">
    <property type="entry name" value="TRCF domain-like"/>
    <property type="match status" value="1"/>
</dbReference>
<dbReference type="InterPro" id="IPR047112">
    <property type="entry name" value="RecG/Mfd"/>
</dbReference>
<dbReference type="SUPFAM" id="SSF141259">
    <property type="entry name" value="CarD-like"/>
    <property type="match status" value="1"/>
</dbReference>
<dbReference type="Gene3D" id="3.40.50.11180">
    <property type="match status" value="1"/>
</dbReference>
<name>A0A7L6N5I3_9MOLU</name>
<dbReference type="Gene3D" id="3.40.50.300">
    <property type="entry name" value="P-loop containing nucleotide triphosphate hydrolases"/>
    <property type="match status" value="2"/>
</dbReference>
<dbReference type="NCBIfam" id="TIGR00580">
    <property type="entry name" value="mfd"/>
    <property type="match status" value="1"/>
</dbReference>
<keyword evidence="8 9" id="KW-0234">DNA repair</keyword>
<evidence type="ECO:0000256" key="6">
    <source>
        <dbReference type="ARBA" id="ARBA00022840"/>
    </source>
</evidence>
<dbReference type="SMART" id="SM00982">
    <property type="entry name" value="TRCF"/>
    <property type="match status" value="1"/>
</dbReference>
<keyword evidence="5" id="KW-0347">Helicase</keyword>
<dbReference type="InterPro" id="IPR041471">
    <property type="entry name" value="UvrB_inter"/>
</dbReference>
<dbReference type="CDD" id="cd17991">
    <property type="entry name" value="DEXHc_TRCF"/>
    <property type="match status" value="1"/>
</dbReference>
<dbReference type="GO" id="GO:0005524">
    <property type="term" value="F:ATP binding"/>
    <property type="evidence" value="ECO:0007669"/>
    <property type="project" value="UniProtKB-UniRule"/>
</dbReference>
<keyword evidence="1 9" id="KW-0963">Cytoplasm</keyword>
<keyword evidence="7 9" id="KW-0238">DNA-binding</keyword>
<dbReference type="Pfam" id="PF02559">
    <property type="entry name" value="CarD_TRCF_RID"/>
    <property type="match status" value="1"/>
</dbReference>
<dbReference type="Gene3D" id="2.40.10.170">
    <property type="match status" value="1"/>
</dbReference>
<evidence type="ECO:0000256" key="1">
    <source>
        <dbReference type="ARBA" id="ARBA00022490"/>
    </source>
</evidence>
<dbReference type="InterPro" id="IPR014001">
    <property type="entry name" value="Helicase_ATP-bd"/>
</dbReference>
<evidence type="ECO:0000313" key="12">
    <source>
        <dbReference type="EMBL" id="QLY40527.1"/>
    </source>
</evidence>
<dbReference type="HAMAP" id="MF_00969">
    <property type="entry name" value="TRCF"/>
    <property type="match status" value="1"/>
</dbReference>
<dbReference type="InterPro" id="IPR036101">
    <property type="entry name" value="CarD-like/TRCF_RID_sf"/>
</dbReference>
<dbReference type="Gene3D" id="3.30.2060.10">
    <property type="entry name" value="Penicillin-binding protein 1b domain"/>
    <property type="match status" value="1"/>
</dbReference>
<proteinExistence type="inferred from homology"/>
<reference evidence="12 13" key="1">
    <citation type="submission" date="2020-04" db="EMBL/GenBank/DDBJ databases">
        <authorList>
            <person name="Zheng R.K."/>
            <person name="Sun C.M."/>
        </authorList>
    </citation>
    <scope>NUCLEOTIDE SEQUENCE [LARGE SCALE GENOMIC DNA]</scope>
    <source>
        <strain evidence="13">zrk29</strain>
    </source>
</reference>
<evidence type="ECO:0000256" key="3">
    <source>
        <dbReference type="ARBA" id="ARBA00022763"/>
    </source>
</evidence>
<dbReference type="InterPro" id="IPR001650">
    <property type="entry name" value="Helicase_C-like"/>
</dbReference>
<feature type="domain" description="Helicase ATP-binding" evidence="10">
    <location>
        <begin position="621"/>
        <end position="782"/>
    </location>
</feature>
<dbReference type="SUPFAM" id="SSF52540">
    <property type="entry name" value="P-loop containing nucleoside triphosphate hydrolases"/>
    <property type="match status" value="2"/>
</dbReference>
<dbReference type="GO" id="GO:0003684">
    <property type="term" value="F:damaged DNA binding"/>
    <property type="evidence" value="ECO:0007669"/>
    <property type="project" value="InterPro"/>
</dbReference>
<dbReference type="Pfam" id="PF03461">
    <property type="entry name" value="TRCF"/>
    <property type="match status" value="1"/>
</dbReference>
<dbReference type="GO" id="GO:0000716">
    <property type="term" value="P:transcription-coupled nucleotide-excision repair, DNA damage recognition"/>
    <property type="evidence" value="ECO:0007669"/>
    <property type="project" value="UniProtKB-UniRule"/>
</dbReference>
<dbReference type="AlphaFoldDB" id="A0A7L6N5I3"/>
<evidence type="ECO:0000313" key="13">
    <source>
        <dbReference type="Proteomes" id="UP000512167"/>
    </source>
</evidence>
<dbReference type="GO" id="GO:0005737">
    <property type="term" value="C:cytoplasm"/>
    <property type="evidence" value="ECO:0007669"/>
    <property type="project" value="UniProtKB-SubCell"/>
</dbReference>
<dbReference type="Pfam" id="PF00271">
    <property type="entry name" value="Helicase_C"/>
    <property type="match status" value="1"/>
</dbReference>
<accession>A0A7L6N5I3</accession>
<keyword evidence="13" id="KW-1185">Reference proteome</keyword>
<protein>
    <recommendedName>
        <fullName evidence="9">Transcription-repair-coupling factor</fullName>
        <shortName evidence="9">TRCF</shortName>
        <ecNumber evidence="9">3.6.4.-</ecNumber>
    </recommendedName>
</protein>
<sequence>MENILKHIQKNPLLQEITNKVKAKQNIYINNTNEDNALLVLLSLYKKLNQTFFIVTPNLYTSQLVYDKLSRVLEKDQVNFYPQDEFLTNELLVSSNEFRLERINTIDKIINHNPRIVVVNLYGILKPLFNKNKWSQAMMTIRKGNQYNIQELKETLINLGYNHQYTVEKIGDFAIRGGILDIFPINTDNPYRLDFFGDEVDVIKTFDLDSQRSIDQVNEFRITPMTDFFYDDQEFNILKEKIKLHIEDLNLSEDSLKQVDDDLQKLSQRDELDRLSRYLPFMTEKHTTLLDLADNAHTFFLDYHRILDQNQILIEEIKEWYEQANDYPKMRFNLLYDFLEVDRLTSIKIDYLDFFYKEKFPYTYSIFGESVTTYNENLEYFFNDLEKNKNKLTHVLAFQDEKYMHEFAKLLKNKNIEYILNKQIKSNAINLILDDQVFNFHSRTFETKVITEEALRKRSIQRKRGDYISVYKRSTKLSGINDLKPGDYVVHYHYGIGKFLEIKTMTFGQQETDYIHIEYQDKDKLYITLDAIDQIHKYSASEGFSPKLSKIGGKSWSKAKERVRKQVQEIADQLIDLYSRREKSQGFSYENFPDLENEFSETFEYIETQDQVKTIEEVFKDMNKTTPMDRLICGDVGFGKTEVALRAAFKAVLNKKQVSYLAPTTVLSKQHYETFKNRMTDFGINVKLINRFISSKEQKQVLQGIKSGHIDILIGTHRLLSKDIEFKDLGLLIIDEEQRFGVLHKERIKEMKVNIDVLSLSATPIPRTLNMAIMGVKNMSLLETAPENRYPVQTYVLERNKIILRDAIERELARKGQVFYLFNRVSQIDFIADQIQDIVPYAKIGIAHGQMSKNQLENIIDQFINQELDVLISTTIIETGIDIPNANTLIVHDADMLGLSQLYQIRGRVGRSNKIAYAYLMYEKNKRLTPEAEKRLKVIKEFTELGSGFKIALRDLSIRGAGDVLGKEQSGFIDSVGIDMYMKILEEEIHKVQGKEIESTENKGVKAKVSKFIDKDYIEDDYIKIEMHKKIKNVRSLKEVVELLSEIKDRFGHYSIDLEIYIYEQLFEYLTKSLDIEKIKDTKSQRVLIVSKESTKKMAGDQIFKSGLDVSKDIRFAYKNEQIHIILDTVNLKKHWLFTMVEFLDKINS</sequence>
<keyword evidence="2 9" id="KW-0547">Nucleotide-binding</keyword>
<dbReference type="PROSITE" id="PS51192">
    <property type="entry name" value="HELICASE_ATP_BIND_1"/>
    <property type="match status" value="1"/>
</dbReference>
<dbReference type="Pfam" id="PF00270">
    <property type="entry name" value="DEAD"/>
    <property type="match status" value="1"/>
</dbReference>
<keyword evidence="4 9" id="KW-0378">Hydrolase</keyword>
<evidence type="ECO:0000256" key="5">
    <source>
        <dbReference type="ARBA" id="ARBA00022806"/>
    </source>
</evidence>
<dbReference type="RefSeq" id="WP_312031366.1">
    <property type="nucleotide sequence ID" value="NZ_CP051151.1"/>
</dbReference>
<dbReference type="Gene3D" id="3.90.1150.50">
    <property type="entry name" value="Transcription-repair-coupling factor, D7 domain"/>
    <property type="match status" value="1"/>
</dbReference>
<dbReference type="SMART" id="SM00490">
    <property type="entry name" value="HELICc"/>
    <property type="match status" value="1"/>
</dbReference>
<dbReference type="EC" id="3.6.4.-" evidence="9"/>
<keyword evidence="6 9" id="KW-0067">ATP-binding</keyword>
<dbReference type="PANTHER" id="PTHR47964:SF1">
    <property type="entry name" value="ATP-DEPENDENT DNA HELICASE HOMOLOG RECG, CHLOROPLASTIC"/>
    <property type="match status" value="1"/>
</dbReference>
<dbReference type="EMBL" id="CP051151">
    <property type="protein sequence ID" value="QLY40527.1"/>
    <property type="molecule type" value="Genomic_DNA"/>
</dbReference>
<dbReference type="Proteomes" id="UP000512167">
    <property type="component" value="Chromosome"/>
</dbReference>
<comment type="similarity">
    <text evidence="9">In the N-terminal section; belongs to the UvrB family.</text>
</comment>
<dbReference type="GO" id="GO:0003678">
    <property type="term" value="F:DNA helicase activity"/>
    <property type="evidence" value="ECO:0007669"/>
    <property type="project" value="TreeGrafter"/>
</dbReference>
<dbReference type="InterPro" id="IPR011545">
    <property type="entry name" value="DEAD/DEAH_box_helicase_dom"/>
</dbReference>
<dbReference type="InterPro" id="IPR005118">
    <property type="entry name" value="TRCF_C"/>
</dbReference>
<dbReference type="GO" id="GO:0016787">
    <property type="term" value="F:hydrolase activity"/>
    <property type="evidence" value="ECO:0007669"/>
    <property type="project" value="UniProtKB-KW"/>
</dbReference>
<dbReference type="PROSITE" id="PS51194">
    <property type="entry name" value="HELICASE_CTER"/>
    <property type="match status" value="1"/>
</dbReference>
<comment type="subcellular location">
    <subcellularLocation>
        <location evidence="9">Cytoplasm</location>
    </subcellularLocation>
</comment>
<evidence type="ECO:0000259" key="11">
    <source>
        <dbReference type="PROSITE" id="PS51194"/>
    </source>
</evidence>
<dbReference type="InterPro" id="IPR037235">
    <property type="entry name" value="TRCF-like_C_D7"/>
</dbReference>
<keyword evidence="3 9" id="KW-0227">DNA damage</keyword>
<evidence type="ECO:0000256" key="4">
    <source>
        <dbReference type="ARBA" id="ARBA00022801"/>
    </source>
</evidence>
<organism evidence="12 13">
    <name type="scientific">Hujiaoplasma nucleasis</name>
    <dbReference type="NCBI Taxonomy" id="2725268"/>
    <lineage>
        <taxon>Bacteria</taxon>
        <taxon>Bacillati</taxon>
        <taxon>Mycoplasmatota</taxon>
        <taxon>Mollicutes</taxon>
        <taxon>Candidatus Izemoplasmatales</taxon>
        <taxon>Hujiaoplasmataceae</taxon>
        <taxon>Hujiaoplasma</taxon>
    </lineage>
</organism>
<comment type="similarity">
    <text evidence="9">In the C-terminal section; belongs to the helicase family. RecG subfamily.</text>
</comment>
<dbReference type="KEGG" id="tbk:HF295_06540"/>
<dbReference type="SMART" id="SM00487">
    <property type="entry name" value="DEXDc"/>
    <property type="match status" value="1"/>
</dbReference>
<evidence type="ECO:0000256" key="9">
    <source>
        <dbReference type="HAMAP-Rule" id="MF_00969"/>
    </source>
</evidence>
<dbReference type="PANTHER" id="PTHR47964">
    <property type="entry name" value="ATP-DEPENDENT DNA HELICASE HOMOLOG RECG, CHLOROPLASTIC"/>
    <property type="match status" value="1"/>
</dbReference>
<dbReference type="InterPro" id="IPR003711">
    <property type="entry name" value="CarD-like/TRCF_RID"/>
</dbReference>
<feature type="domain" description="Helicase C-terminal" evidence="11">
    <location>
        <begin position="803"/>
        <end position="957"/>
    </location>
</feature>